<evidence type="ECO:0000313" key="2">
    <source>
        <dbReference type="Proteomes" id="UP001462640"/>
    </source>
</evidence>
<accession>A0ABV0GLC4</accession>
<protein>
    <recommendedName>
        <fullName evidence="3">HNH endonuclease</fullName>
    </recommendedName>
</protein>
<comment type="caution">
    <text evidence="1">The sequence shown here is derived from an EMBL/GenBank/DDBJ whole genome shotgun (WGS) entry which is preliminary data.</text>
</comment>
<dbReference type="Proteomes" id="UP001462640">
    <property type="component" value="Unassembled WGS sequence"/>
</dbReference>
<name>A0ABV0GLC4_9BURK</name>
<dbReference type="RefSeq" id="WP_347613631.1">
    <property type="nucleotide sequence ID" value="NZ_JBDPZC010000023.1"/>
</dbReference>
<proteinExistence type="predicted"/>
<evidence type="ECO:0000313" key="1">
    <source>
        <dbReference type="EMBL" id="MEO3715892.1"/>
    </source>
</evidence>
<keyword evidence="2" id="KW-1185">Reference proteome</keyword>
<organism evidence="1 2">
    <name type="scientific">Roseateles flavus</name>
    <dbReference type="NCBI Taxonomy" id="3149041"/>
    <lineage>
        <taxon>Bacteria</taxon>
        <taxon>Pseudomonadati</taxon>
        <taxon>Pseudomonadota</taxon>
        <taxon>Betaproteobacteria</taxon>
        <taxon>Burkholderiales</taxon>
        <taxon>Sphaerotilaceae</taxon>
        <taxon>Roseateles</taxon>
    </lineage>
</organism>
<gene>
    <name evidence="1" type="ORF">ABDJ40_24220</name>
</gene>
<dbReference type="EMBL" id="JBDPZC010000023">
    <property type="protein sequence ID" value="MEO3715892.1"/>
    <property type="molecule type" value="Genomic_DNA"/>
</dbReference>
<reference evidence="1 2" key="1">
    <citation type="submission" date="2024-05" db="EMBL/GenBank/DDBJ databases">
        <title>Roseateles sp. 2.12 16S ribosomal RNA gene Genome sequencing and assembly.</title>
        <authorList>
            <person name="Woo H."/>
        </authorList>
    </citation>
    <scope>NUCLEOTIDE SEQUENCE [LARGE SCALE GENOMIC DNA]</scope>
    <source>
        <strain evidence="1 2">2.12</strain>
    </source>
</reference>
<sequence>MKLASKPCPWYAKAKASTRKRQAEWLKRRAVEAYFQQHYDAFDQTIAAFNVPPPPSAKRRLDSLLQEFYLRPNADLESELHDRRHNHDLTECPSCGNPLIPDTLDHFLPKEDWPEYAIFANNLVPQCRACAPIKGRRYFCTTHQRAMFLHPMYSAALASVQFKINVSLQAGRPNFEIKFSAAKTTAHADIVRIEQHLRELKVLGRMLEFCVRHWSHWRQKVKTQGIDIEALFRLEIGTDSANEYGRDWATAFKKGVLRDAEALAALNAKPPLHPAPVEELIELNIC</sequence>
<evidence type="ECO:0008006" key="3">
    <source>
        <dbReference type="Google" id="ProtNLM"/>
    </source>
</evidence>